<dbReference type="Gene3D" id="1.10.287.1490">
    <property type="match status" value="1"/>
</dbReference>
<sequence length="236" mass="28096">MEKEKMNLRLDVDVQKFEADKLRKGKNKAEEELDSLKTNYKKLRLSMRTAGLGKILEQWREEIREERNKSDWWERKFQEVQTQNEALEKSLSESQKENGKQKDKVVELKRSLRQHRSRNSVVELKTSLSKIEEMKNRIEELKTTLRNCEVQIEHLRAKKSHQKEQLHYFQNHVRNRDHIIGKTMVQIQEVVDHLQTLAVQADTLSVKYELESDRGQKFASLLKKIKALSIMTKPYL</sequence>
<evidence type="ECO:0000313" key="3">
    <source>
        <dbReference type="RefSeq" id="XP_040947290.1"/>
    </source>
</evidence>
<dbReference type="Proteomes" id="UP000818029">
    <property type="component" value="Chromosome D04"/>
</dbReference>
<evidence type="ECO:0000313" key="2">
    <source>
        <dbReference type="Proteomes" id="UP000818029"/>
    </source>
</evidence>
<protein>
    <submittedName>
        <fullName evidence="3">Restin homolog</fullName>
    </submittedName>
</protein>
<name>A0ABM2ZXH0_GOSHI</name>
<accession>A0ABM2ZXH0</accession>
<gene>
    <name evidence="3" type="primary">LOC121216072</name>
</gene>
<proteinExistence type="predicted"/>
<feature type="coiled-coil region" evidence="1">
    <location>
        <begin position="19"/>
        <end position="165"/>
    </location>
</feature>
<reference evidence="2" key="1">
    <citation type="journal article" date="2020" name="Nat. Genet.">
        <title>Genomic diversifications of five Gossypium allopolyploid species and their impact on cotton improvement.</title>
        <authorList>
            <person name="Chen Z.J."/>
            <person name="Sreedasyam A."/>
            <person name="Ando A."/>
            <person name="Song Q."/>
            <person name="De Santiago L.M."/>
            <person name="Hulse-Kemp A.M."/>
            <person name="Ding M."/>
            <person name="Ye W."/>
            <person name="Kirkbride R.C."/>
            <person name="Jenkins J."/>
            <person name="Plott C."/>
            <person name="Lovell J."/>
            <person name="Lin Y.M."/>
            <person name="Vaughn R."/>
            <person name="Liu B."/>
            <person name="Simpson S."/>
            <person name="Scheffler B.E."/>
            <person name="Wen L."/>
            <person name="Saski C.A."/>
            <person name="Grover C.E."/>
            <person name="Hu G."/>
            <person name="Conover J.L."/>
            <person name="Carlson J.W."/>
            <person name="Shu S."/>
            <person name="Boston L.B."/>
            <person name="Williams M."/>
            <person name="Peterson D.G."/>
            <person name="McGee K."/>
            <person name="Jones D.C."/>
            <person name="Wendel J.F."/>
            <person name="Stelly D.M."/>
            <person name="Grimwood J."/>
            <person name="Schmutz J."/>
        </authorList>
    </citation>
    <scope>NUCLEOTIDE SEQUENCE [LARGE SCALE GENOMIC DNA]</scope>
    <source>
        <strain evidence="2">cv. TM-1</strain>
    </source>
</reference>
<dbReference type="GeneID" id="121216072"/>
<keyword evidence="2" id="KW-1185">Reference proteome</keyword>
<organism evidence="2 3">
    <name type="scientific">Gossypium hirsutum</name>
    <name type="common">Upland cotton</name>
    <name type="synonym">Gossypium mexicanum</name>
    <dbReference type="NCBI Taxonomy" id="3635"/>
    <lineage>
        <taxon>Eukaryota</taxon>
        <taxon>Viridiplantae</taxon>
        <taxon>Streptophyta</taxon>
        <taxon>Embryophyta</taxon>
        <taxon>Tracheophyta</taxon>
        <taxon>Spermatophyta</taxon>
        <taxon>Magnoliopsida</taxon>
        <taxon>eudicotyledons</taxon>
        <taxon>Gunneridae</taxon>
        <taxon>Pentapetalae</taxon>
        <taxon>rosids</taxon>
        <taxon>malvids</taxon>
        <taxon>Malvales</taxon>
        <taxon>Malvaceae</taxon>
        <taxon>Malvoideae</taxon>
        <taxon>Gossypium</taxon>
    </lineage>
</organism>
<evidence type="ECO:0000256" key="1">
    <source>
        <dbReference type="SAM" id="Coils"/>
    </source>
</evidence>
<reference evidence="3" key="2">
    <citation type="submission" date="2025-08" db="UniProtKB">
        <authorList>
            <consortium name="RefSeq"/>
        </authorList>
    </citation>
    <scope>IDENTIFICATION</scope>
</reference>
<dbReference type="RefSeq" id="XP_040947290.1">
    <property type="nucleotide sequence ID" value="XM_041091356.1"/>
</dbReference>
<keyword evidence="1" id="KW-0175">Coiled coil</keyword>